<dbReference type="GeneID" id="106465001"/>
<dbReference type="InterPro" id="IPR008969">
    <property type="entry name" value="CarboxyPept-like_regulatory"/>
</dbReference>
<evidence type="ECO:0000256" key="1">
    <source>
        <dbReference type="ARBA" id="ARBA00005988"/>
    </source>
</evidence>
<comment type="similarity">
    <text evidence="1 3">Belongs to the peptidase M14 family.</text>
</comment>
<protein>
    <submittedName>
        <fullName evidence="6">Carboxypeptidase D-like</fullName>
    </submittedName>
</protein>
<feature type="domain" description="Peptidase M14" evidence="4">
    <location>
        <begin position="1"/>
        <end position="47"/>
    </location>
</feature>
<keyword evidence="5" id="KW-1185">Reference proteome</keyword>
<evidence type="ECO:0000313" key="6">
    <source>
        <dbReference type="RefSeq" id="XP_013780645.1"/>
    </source>
</evidence>
<dbReference type="InterPro" id="IPR050753">
    <property type="entry name" value="Peptidase_M14_domain"/>
</dbReference>
<evidence type="ECO:0000259" key="4">
    <source>
        <dbReference type="PROSITE" id="PS52035"/>
    </source>
</evidence>
<keyword evidence="2" id="KW-0325">Glycoprotein</keyword>
<dbReference type="InterPro" id="IPR000834">
    <property type="entry name" value="Peptidase_M14"/>
</dbReference>
<dbReference type="RefSeq" id="XP_013780645.1">
    <property type="nucleotide sequence ID" value="XM_013925191.2"/>
</dbReference>
<dbReference type="PANTHER" id="PTHR11532:SF84">
    <property type="entry name" value="CARBOXYPEPTIDASE M"/>
    <property type="match status" value="1"/>
</dbReference>
<feature type="active site" description="Proton donor/acceptor" evidence="3">
    <location>
        <position position="17"/>
    </location>
</feature>
<evidence type="ECO:0000256" key="2">
    <source>
        <dbReference type="ARBA" id="ARBA00023180"/>
    </source>
</evidence>
<dbReference type="Gene3D" id="2.60.40.1120">
    <property type="entry name" value="Carboxypeptidase-like, regulatory domain"/>
    <property type="match status" value="1"/>
</dbReference>
<evidence type="ECO:0000256" key="3">
    <source>
        <dbReference type="PROSITE-ProRule" id="PRU01379"/>
    </source>
</evidence>
<dbReference type="SUPFAM" id="SSF53187">
    <property type="entry name" value="Zn-dependent exopeptidases"/>
    <property type="match status" value="1"/>
</dbReference>
<dbReference type="Proteomes" id="UP000694941">
    <property type="component" value="Unplaced"/>
</dbReference>
<gene>
    <name evidence="6" type="primary">LOC106465001</name>
</gene>
<name>A0ABM1BEZ2_LIMPO</name>
<evidence type="ECO:0000313" key="5">
    <source>
        <dbReference type="Proteomes" id="UP000694941"/>
    </source>
</evidence>
<dbReference type="PANTHER" id="PTHR11532">
    <property type="entry name" value="PROTEASE M14 CARBOXYPEPTIDASE"/>
    <property type="match status" value="1"/>
</dbReference>
<dbReference type="PROSITE" id="PS52035">
    <property type="entry name" value="PEPTIDASE_M14"/>
    <property type="match status" value="1"/>
</dbReference>
<dbReference type="SUPFAM" id="SSF49464">
    <property type="entry name" value="Carboxypeptidase regulatory domain-like"/>
    <property type="match status" value="1"/>
</dbReference>
<reference evidence="6" key="1">
    <citation type="submission" date="2025-08" db="UniProtKB">
        <authorList>
            <consortium name="RefSeq"/>
        </authorList>
    </citation>
    <scope>IDENTIFICATION</scope>
    <source>
        <tissue evidence="6">Muscle</tissue>
    </source>
</reference>
<proteinExistence type="inferred from homology"/>
<organism evidence="5 6">
    <name type="scientific">Limulus polyphemus</name>
    <name type="common">Atlantic horseshoe crab</name>
    <dbReference type="NCBI Taxonomy" id="6850"/>
    <lineage>
        <taxon>Eukaryota</taxon>
        <taxon>Metazoa</taxon>
        <taxon>Ecdysozoa</taxon>
        <taxon>Arthropoda</taxon>
        <taxon>Chelicerata</taxon>
        <taxon>Merostomata</taxon>
        <taxon>Xiphosura</taxon>
        <taxon>Limulidae</taxon>
        <taxon>Limulus</taxon>
    </lineage>
</organism>
<sequence length="231" mass="25944">MQDYNYVQAGCMEITVELSCCKYPHHSELPHFWASNRESLLKFLGAAHEGVKGLVIDSNRNFLSKTRLKIKGRDMDFYSTKNGEYWRILLPGNYTIEAYLSGFVVTEAHFSVMSNQMTSLNLTMYTEEEMKALKTTTKSSDFERKDFVGTSFSSRYSSDNTIVFTVSDSTEYPLEIEGMTKLRNELSTKNTSTNAKVGALGDASGKSCTTHDSSYLLLVLLGCVGSVLFRK</sequence>
<dbReference type="Gene3D" id="3.40.630.10">
    <property type="entry name" value="Zn peptidases"/>
    <property type="match status" value="1"/>
</dbReference>
<accession>A0ABM1BEZ2</accession>